<name>A0ABW5R4L0_9BACL</name>
<proteinExistence type="predicted"/>
<reference evidence="4" key="1">
    <citation type="journal article" date="2019" name="Int. J. Syst. Evol. Microbiol.">
        <title>The Global Catalogue of Microorganisms (GCM) 10K type strain sequencing project: providing services to taxonomists for standard genome sequencing and annotation.</title>
        <authorList>
            <consortium name="The Broad Institute Genomics Platform"/>
            <consortium name="The Broad Institute Genome Sequencing Center for Infectious Disease"/>
            <person name="Wu L."/>
            <person name="Ma J."/>
        </authorList>
    </citation>
    <scope>NUCLEOTIDE SEQUENCE [LARGE SCALE GENOMIC DNA]</scope>
    <source>
        <strain evidence="4">TISTR 1827</strain>
    </source>
</reference>
<evidence type="ECO:0000256" key="1">
    <source>
        <dbReference type="SAM" id="Phobius"/>
    </source>
</evidence>
<dbReference type="Gene3D" id="2.60.120.1060">
    <property type="entry name" value="NPCBM/NEW2 domain"/>
    <property type="match status" value="1"/>
</dbReference>
<dbReference type="InterPro" id="IPR008979">
    <property type="entry name" value="Galactose-bd-like_sf"/>
</dbReference>
<keyword evidence="1" id="KW-0812">Transmembrane</keyword>
<keyword evidence="4" id="KW-1185">Reference proteome</keyword>
<protein>
    <submittedName>
        <fullName evidence="3">VanZ family protein</fullName>
    </submittedName>
</protein>
<organism evidence="3 4">
    <name type="scientific">Paenibacillus thailandensis</name>
    <dbReference type="NCBI Taxonomy" id="393250"/>
    <lineage>
        <taxon>Bacteria</taxon>
        <taxon>Bacillati</taxon>
        <taxon>Bacillota</taxon>
        <taxon>Bacilli</taxon>
        <taxon>Bacillales</taxon>
        <taxon>Paenibacillaceae</taxon>
        <taxon>Paenibacillus</taxon>
    </lineage>
</organism>
<dbReference type="Pfam" id="PF04892">
    <property type="entry name" value="VanZ"/>
    <property type="match status" value="1"/>
</dbReference>
<keyword evidence="1" id="KW-0472">Membrane</keyword>
<feature type="transmembrane region" description="Helical" evidence="1">
    <location>
        <begin position="9"/>
        <end position="27"/>
    </location>
</feature>
<feature type="transmembrane region" description="Helical" evidence="1">
    <location>
        <begin position="148"/>
        <end position="166"/>
    </location>
</feature>
<accession>A0ABW5R4L0</accession>
<feature type="domain" description="VanZ-like" evidence="2">
    <location>
        <begin position="16"/>
        <end position="134"/>
    </location>
</feature>
<comment type="caution">
    <text evidence="3">The sequence shown here is derived from an EMBL/GenBank/DDBJ whole genome shotgun (WGS) entry which is preliminary data.</text>
</comment>
<keyword evidence="1" id="KW-1133">Transmembrane helix</keyword>
<dbReference type="RefSeq" id="WP_379280138.1">
    <property type="nucleotide sequence ID" value="NZ_JBHUGT010000022.1"/>
</dbReference>
<dbReference type="EMBL" id="JBHUMY010000043">
    <property type="protein sequence ID" value="MFD2663663.1"/>
    <property type="molecule type" value="Genomic_DNA"/>
</dbReference>
<feature type="transmembrane region" description="Helical" evidence="1">
    <location>
        <begin position="90"/>
        <end position="112"/>
    </location>
</feature>
<sequence>MFTGKGRTFTITVLAAYTVLLLYYFYFGFNRISHANNQELRLDLIPDGIPLYLPMGRDLDNWFFNFANFAAFLPYGILIPLLFPCRFLRFIGLFLVSIVLIETVQMLTRLGSFDIDDVLMNTLGAAVGFLAQKLVSRSKDTIKGMSKVIFIAVLLSFGTTVVVQEMNHFFAKASKIEEGRQIGLNELTINAGSVSWDTSLAGFEAGSDKVKPKINLYSRDNPGTNTFTYRLDGKYLKISGYAAIPDDISRGAGTIIFAIDGEDMDTTSYMADGAERGGPQYFETDIQGAKELTVKIMNEDQNPNTNVLLWDVTLTEIKD</sequence>
<dbReference type="InterPro" id="IPR038637">
    <property type="entry name" value="NPCBM_sf"/>
</dbReference>
<evidence type="ECO:0000313" key="4">
    <source>
        <dbReference type="Proteomes" id="UP001597493"/>
    </source>
</evidence>
<evidence type="ECO:0000313" key="3">
    <source>
        <dbReference type="EMBL" id="MFD2663663.1"/>
    </source>
</evidence>
<feature type="transmembrane region" description="Helical" evidence="1">
    <location>
        <begin position="62"/>
        <end position="83"/>
    </location>
</feature>
<dbReference type="SUPFAM" id="SSF49785">
    <property type="entry name" value="Galactose-binding domain-like"/>
    <property type="match status" value="1"/>
</dbReference>
<dbReference type="Proteomes" id="UP001597493">
    <property type="component" value="Unassembled WGS sequence"/>
</dbReference>
<evidence type="ECO:0000259" key="2">
    <source>
        <dbReference type="Pfam" id="PF04892"/>
    </source>
</evidence>
<gene>
    <name evidence="3" type="ORF">ACFSW5_25815</name>
</gene>
<dbReference type="InterPro" id="IPR006976">
    <property type="entry name" value="VanZ-like"/>
</dbReference>